<feature type="region of interest" description="Disordered" evidence="1">
    <location>
        <begin position="1"/>
        <end position="32"/>
    </location>
</feature>
<evidence type="ECO:0000256" key="1">
    <source>
        <dbReference type="SAM" id="MobiDB-lite"/>
    </source>
</evidence>
<name>A0A644YW29_9ZZZZ</name>
<proteinExistence type="predicted"/>
<gene>
    <name evidence="2" type="ORF">SDC9_79376</name>
</gene>
<sequence>MTRGRRSNHAYVTLDRADDHAQPHPGDDPHATARSVLYGVLRHSGAELSAHETIVAEQEQWGSIAQLAAEYETIAAAAQHDRWATLVRTSGLTEEQAESAIESEAFGPLTAELRRAEANHHNIEALLPRLVTVRGFGDADDIAAVLHYRVERATARPAGSGRTRKPPRLIAGLIPQAHGVIDAEMREALDEREELIEARADAALEAALTENAPWTKALGAEPDDRRRAAAWRKSARVVAAYRDRYRITDDTPLGVPPESAAQKIDAARARSSYEGMRRQVGGVESMIASATSVQRDAPRSL</sequence>
<dbReference type="EMBL" id="VSSQ01006470">
    <property type="protein sequence ID" value="MPM32810.1"/>
    <property type="molecule type" value="Genomic_DNA"/>
</dbReference>
<dbReference type="AlphaFoldDB" id="A0A644YW29"/>
<evidence type="ECO:0008006" key="3">
    <source>
        <dbReference type="Google" id="ProtNLM"/>
    </source>
</evidence>
<evidence type="ECO:0000313" key="2">
    <source>
        <dbReference type="EMBL" id="MPM32810.1"/>
    </source>
</evidence>
<feature type="compositionally biased region" description="Basic and acidic residues" evidence="1">
    <location>
        <begin position="15"/>
        <end position="31"/>
    </location>
</feature>
<protein>
    <recommendedName>
        <fullName evidence="3">Conjugal transfer protein TraA</fullName>
    </recommendedName>
</protein>
<reference evidence="2" key="1">
    <citation type="submission" date="2019-08" db="EMBL/GenBank/DDBJ databases">
        <authorList>
            <person name="Kucharzyk K."/>
            <person name="Murdoch R.W."/>
            <person name="Higgins S."/>
            <person name="Loffler F."/>
        </authorList>
    </citation>
    <scope>NUCLEOTIDE SEQUENCE</scope>
</reference>
<comment type="caution">
    <text evidence="2">The sequence shown here is derived from an EMBL/GenBank/DDBJ whole genome shotgun (WGS) entry which is preliminary data.</text>
</comment>
<accession>A0A644YW29</accession>
<organism evidence="2">
    <name type="scientific">bioreactor metagenome</name>
    <dbReference type="NCBI Taxonomy" id="1076179"/>
    <lineage>
        <taxon>unclassified sequences</taxon>
        <taxon>metagenomes</taxon>
        <taxon>ecological metagenomes</taxon>
    </lineage>
</organism>